<dbReference type="PANTHER" id="PTHR21299:SF1">
    <property type="entry name" value="PANTOATE--BETA-ALANINE LIGASE"/>
    <property type="match status" value="1"/>
</dbReference>
<comment type="function">
    <text evidence="8">Catalyzes the condensation of pantoate with beta-alanine in an ATP-dependent reaction via a pantoyl-adenylate intermediate.</text>
</comment>
<feature type="binding site" evidence="8">
    <location>
        <begin position="147"/>
        <end position="150"/>
    </location>
    <ligand>
        <name>ATP</name>
        <dbReference type="ChEBI" id="CHEBI:30616"/>
    </ligand>
</feature>
<feature type="binding site" evidence="8">
    <location>
        <position position="61"/>
    </location>
    <ligand>
        <name>beta-alanine</name>
        <dbReference type="ChEBI" id="CHEBI:57966"/>
    </ligand>
</feature>
<feature type="binding site" evidence="8">
    <location>
        <begin position="30"/>
        <end position="37"/>
    </location>
    <ligand>
        <name>ATP</name>
        <dbReference type="ChEBI" id="CHEBI:30616"/>
    </ligand>
</feature>
<protein>
    <recommendedName>
        <fullName evidence="8">Pantothenate synthetase</fullName>
        <shortName evidence="8">PS</shortName>
        <ecNumber evidence="8">6.3.2.1</ecNumber>
    </recommendedName>
    <alternativeName>
        <fullName evidence="8">Pantoate--beta-alanine ligase</fullName>
    </alternativeName>
    <alternativeName>
        <fullName evidence="8">Pantoate-activating enzyme</fullName>
    </alternativeName>
</protein>
<keyword evidence="10" id="KW-1185">Reference proteome</keyword>
<dbReference type="SUPFAM" id="SSF52374">
    <property type="entry name" value="Nucleotidylyl transferase"/>
    <property type="match status" value="1"/>
</dbReference>
<comment type="subcellular location">
    <subcellularLocation>
        <location evidence="8">Cytoplasm</location>
    </subcellularLocation>
</comment>
<dbReference type="CDD" id="cd00560">
    <property type="entry name" value="PanC"/>
    <property type="match status" value="1"/>
</dbReference>
<keyword evidence="4 8" id="KW-0566">Pantothenate biosynthesis</keyword>
<feature type="binding site" evidence="8">
    <location>
        <begin position="184"/>
        <end position="187"/>
    </location>
    <ligand>
        <name>ATP</name>
        <dbReference type="ChEBI" id="CHEBI:30616"/>
    </ligand>
</feature>
<evidence type="ECO:0000256" key="3">
    <source>
        <dbReference type="ARBA" id="ARBA00022598"/>
    </source>
</evidence>
<dbReference type="InterPro" id="IPR014729">
    <property type="entry name" value="Rossmann-like_a/b/a_fold"/>
</dbReference>
<dbReference type="GO" id="GO:0016874">
    <property type="term" value="F:ligase activity"/>
    <property type="evidence" value="ECO:0007669"/>
    <property type="project" value="UniProtKB-KW"/>
</dbReference>
<evidence type="ECO:0000256" key="5">
    <source>
        <dbReference type="ARBA" id="ARBA00022741"/>
    </source>
</evidence>
<reference evidence="9" key="1">
    <citation type="submission" date="2023-06" db="EMBL/GenBank/DDBJ databases">
        <title>Cytophagales bacterium Strain LB-30, isolated from soil.</title>
        <authorList>
            <person name="Liu B."/>
        </authorList>
    </citation>
    <scope>NUCLEOTIDE SEQUENCE</scope>
    <source>
        <strain evidence="9">LB-30</strain>
    </source>
</reference>
<gene>
    <name evidence="8 9" type="primary">panC</name>
    <name evidence="9" type="ORF">QWY31_09410</name>
</gene>
<comment type="pathway">
    <text evidence="1 8">Cofactor biosynthesis; (R)-pantothenate biosynthesis; (R)-pantothenate from (R)-pantoate and beta-alanine: step 1/1.</text>
</comment>
<evidence type="ECO:0000256" key="7">
    <source>
        <dbReference type="ARBA" id="ARBA00048258"/>
    </source>
</evidence>
<evidence type="ECO:0000313" key="10">
    <source>
        <dbReference type="Proteomes" id="UP001168552"/>
    </source>
</evidence>
<comment type="caution">
    <text evidence="9">The sequence shown here is derived from an EMBL/GenBank/DDBJ whole genome shotgun (WGS) entry which is preliminary data.</text>
</comment>
<evidence type="ECO:0000256" key="4">
    <source>
        <dbReference type="ARBA" id="ARBA00022655"/>
    </source>
</evidence>
<keyword evidence="5 8" id="KW-0547">Nucleotide-binding</keyword>
<dbReference type="EMBL" id="JAUHJS010000004">
    <property type="protein sequence ID" value="MDN4165719.1"/>
    <property type="molecule type" value="Genomic_DNA"/>
</dbReference>
<dbReference type="Gene3D" id="3.40.50.620">
    <property type="entry name" value="HUPs"/>
    <property type="match status" value="1"/>
</dbReference>
<evidence type="ECO:0000256" key="2">
    <source>
        <dbReference type="ARBA" id="ARBA00009256"/>
    </source>
</evidence>
<evidence type="ECO:0000256" key="1">
    <source>
        <dbReference type="ARBA" id="ARBA00004990"/>
    </source>
</evidence>
<organism evidence="9 10">
    <name type="scientific">Shiella aurantiaca</name>
    <dbReference type="NCBI Taxonomy" id="3058365"/>
    <lineage>
        <taxon>Bacteria</taxon>
        <taxon>Pseudomonadati</taxon>
        <taxon>Bacteroidota</taxon>
        <taxon>Cytophagia</taxon>
        <taxon>Cytophagales</taxon>
        <taxon>Shiellaceae</taxon>
        <taxon>Shiella</taxon>
    </lineage>
</organism>
<dbReference type="Proteomes" id="UP001168552">
    <property type="component" value="Unassembled WGS sequence"/>
</dbReference>
<dbReference type="NCBIfam" id="TIGR00125">
    <property type="entry name" value="cyt_tran_rel"/>
    <property type="match status" value="1"/>
</dbReference>
<comment type="miscellaneous">
    <text evidence="8">The reaction proceeds by a bi uni uni bi ping pong mechanism.</text>
</comment>
<dbReference type="InterPro" id="IPR042176">
    <property type="entry name" value="Pantoate_ligase_C"/>
</dbReference>
<feature type="active site" description="Proton donor" evidence="8">
    <location>
        <position position="37"/>
    </location>
</feature>
<feature type="binding site" evidence="8">
    <location>
        <position position="61"/>
    </location>
    <ligand>
        <name>(R)-pantoate</name>
        <dbReference type="ChEBI" id="CHEBI:15980"/>
    </ligand>
</feature>
<dbReference type="PANTHER" id="PTHR21299">
    <property type="entry name" value="CYTIDYLATE KINASE/PANTOATE-BETA-ALANINE LIGASE"/>
    <property type="match status" value="1"/>
</dbReference>
<feature type="binding site" evidence="8">
    <location>
        <position position="153"/>
    </location>
    <ligand>
        <name>(R)-pantoate</name>
        <dbReference type="ChEBI" id="CHEBI:15980"/>
    </ligand>
</feature>
<dbReference type="InterPro" id="IPR003721">
    <property type="entry name" value="Pantoate_ligase"/>
</dbReference>
<proteinExistence type="inferred from homology"/>
<keyword evidence="6 8" id="KW-0067">ATP-binding</keyword>
<evidence type="ECO:0000256" key="8">
    <source>
        <dbReference type="HAMAP-Rule" id="MF_00158"/>
    </source>
</evidence>
<dbReference type="NCBIfam" id="TIGR00018">
    <property type="entry name" value="panC"/>
    <property type="match status" value="1"/>
</dbReference>
<dbReference type="Pfam" id="PF02569">
    <property type="entry name" value="Pantoate_ligase"/>
    <property type="match status" value="1"/>
</dbReference>
<dbReference type="InterPro" id="IPR004821">
    <property type="entry name" value="Cyt_trans-like"/>
</dbReference>
<feature type="binding site" evidence="8">
    <location>
        <position position="176"/>
    </location>
    <ligand>
        <name>ATP</name>
        <dbReference type="ChEBI" id="CHEBI:30616"/>
    </ligand>
</feature>
<name>A0ABT8F623_9BACT</name>
<keyword evidence="3 8" id="KW-0436">Ligase</keyword>
<evidence type="ECO:0000313" key="9">
    <source>
        <dbReference type="EMBL" id="MDN4165719.1"/>
    </source>
</evidence>
<sequence>MLIFEEIKPIKEYLNRLRKEGKSIGLVPTMGALHAGHISLIEASSKENDLTVCSIFVNPTQFNEASDLKNYPRTPEKDIDLLKEANCSVLFMPKVEEIYPATATTSLNFGHLETLMEGAFRAGHFKGVGLIVSKLFHIISPNKAYFGQKDLQQFAIIRQLVQDLDFDVNLICAPIVREANGLAMSSRNLRLSEEERKQAATYYQALAQAAQRLQNGEEYSLVKEFVHNFVAQKSLLRLEYFEMVNKNTLQALSTFEKGNTALCIAGFAGPIRLIDNIIV</sequence>
<dbReference type="EC" id="6.3.2.1" evidence="8"/>
<dbReference type="HAMAP" id="MF_00158">
    <property type="entry name" value="PanC"/>
    <property type="match status" value="1"/>
</dbReference>
<keyword evidence="8" id="KW-0963">Cytoplasm</keyword>
<evidence type="ECO:0000256" key="6">
    <source>
        <dbReference type="ARBA" id="ARBA00022840"/>
    </source>
</evidence>
<dbReference type="Gene3D" id="3.30.1300.10">
    <property type="entry name" value="Pantoate-beta-alanine ligase, C-terminal domain"/>
    <property type="match status" value="1"/>
</dbReference>
<comment type="similarity">
    <text evidence="2 8">Belongs to the pantothenate synthetase family.</text>
</comment>
<accession>A0ABT8F623</accession>
<comment type="catalytic activity">
    <reaction evidence="7 8">
        <text>(R)-pantoate + beta-alanine + ATP = (R)-pantothenate + AMP + diphosphate + H(+)</text>
        <dbReference type="Rhea" id="RHEA:10912"/>
        <dbReference type="ChEBI" id="CHEBI:15378"/>
        <dbReference type="ChEBI" id="CHEBI:15980"/>
        <dbReference type="ChEBI" id="CHEBI:29032"/>
        <dbReference type="ChEBI" id="CHEBI:30616"/>
        <dbReference type="ChEBI" id="CHEBI:33019"/>
        <dbReference type="ChEBI" id="CHEBI:57966"/>
        <dbReference type="ChEBI" id="CHEBI:456215"/>
        <dbReference type="EC" id="6.3.2.1"/>
    </reaction>
</comment>
<comment type="subunit">
    <text evidence="8">Homodimer.</text>
</comment>
<dbReference type="RefSeq" id="WP_320004249.1">
    <property type="nucleotide sequence ID" value="NZ_JAUHJS010000004.1"/>
</dbReference>